<evidence type="ECO:0000256" key="3">
    <source>
        <dbReference type="ARBA" id="ARBA00022603"/>
    </source>
</evidence>
<dbReference type="EC" id="2.1.1.80" evidence="2"/>
<dbReference type="CDD" id="cd00130">
    <property type="entry name" value="PAS"/>
    <property type="match status" value="3"/>
</dbReference>
<dbReference type="Gene3D" id="1.10.287.620">
    <property type="entry name" value="Helix Hairpins"/>
    <property type="match status" value="1"/>
</dbReference>
<dbReference type="SMART" id="SM00086">
    <property type="entry name" value="PAC"/>
    <property type="match status" value="2"/>
</dbReference>
<dbReference type="InterPro" id="IPR036804">
    <property type="entry name" value="CheR_N_sf"/>
</dbReference>
<keyword evidence="5" id="KW-0949">S-adenosyl-L-methionine</keyword>
<comment type="catalytic activity">
    <reaction evidence="1">
        <text>L-glutamyl-[protein] + S-adenosyl-L-methionine = [protein]-L-glutamate 5-O-methyl ester + S-adenosyl-L-homocysteine</text>
        <dbReference type="Rhea" id="RHEA:24452"/>
        <dbReference type="Rhea" id="RHEA-COMP:10208"/>
        <dbReference type="Rhea" id="RHEA-COMP:10311"/>
        <dbReference type="ChEBI" id="CHEBI:29973"/>
        <dbReference type="ChEBI" id="CHEBI:57856"/>
        <dbReference type="ChEBI" id="CHEBI:59789"/>
        <dbReference type="ChEBI" id="CHEBI:82795"/>
        <dbReference type="EC" id="2.1.1.80"/>
    </reaction>
</comment>
<evidence type="ECO:0000256" key="1">
    <source>
        <dbReference type="ARBA" id="ARBA00001541"/>
    </source>
</evidence>
<dbReference type="PANTHER" id="PTHR24422">
    <property type="entry name" value="CHEMOTAXIS PROTEIN METHYLTRANSFERASE"/>
    <property type="match status" value="1"/>
</dbReference>
<dbReference type="Pfam" id="PF08448">
    <property type="entry name" value="PAS_4"/>
    <property type="match status" value="2"/>
</dbReference>
<dbReference type="GO" id="GO:0032259">
    <property type="term" value="P:methylation"/>
    <property type="evidence" value="ECO:0007669"/>
    <property type="project" value="UniProtKB-KW"/>
</dbReference>
<dbReference type="SUPFAM" id="SSF55785">
    <property type="entry name" value="PYP-like sensor domain (PAS domain)"/>
    <property type="match status" value="3"/>
</dbReference>
<dbReference type="EMBL" id="JAUTWS010000020">
    <property type="protein sequence ID" value="MDO9710687.1"/>
    <property type="molecule type" value="Genomic_DNA"/>
</dbReference>
<organism evidence="8 9">
    <name type="scientific">Paracraurococcus lichenis</name>
    <dbReference type="NCBI Taxonomy" id="3064888"/>
    <lineage>
        <taxon>Bacteria</taxon>
        <taxon>Pseudomonadati</taxon>
        <taxon>Pseudomonadota</taxon>
        <taxon>Alphaproteobacteria</taxon>
        <taxon>Acetobacterales</taxon>
        <taxon>Roseomonadaceae</taxon>
        <taxon>Paracraurococcus</taxon>
    </lineage>
</organism>
<evidence type="ECO:0000313" key="9">
    <source>
        <dbReference type="Proteomes" id="UP001243009"/>
    </source>
</evidence>
<dbReference type="InterPro" id="IPR000014">
    <property type="entry name" value="PAS"/>
</dbReference>
<dbReference type="RefSeq" id="WP_305105547.1">
    <property type="nucleotide sequence ID" value="NZ_JAUTWS010000020.1"/>
</dbReference>
<keyword evidence="9" id="KW-1185">Reference proteome</keyword>
<dbReference type="GO" id="GO:0008168">
    <property type="term" value="F:methyltransferase activity"/>
    <property type="evidence" value="ECO:0007669"/>
    <property type="project" value="UniProtKB-KW"/>
</dbReference>
<evidence type="ECO:0000256" key="2">
    <source>
        <dbReference type="ARBA" id="ARBA00012534"/>
    </source>
</evidence>
<dbReference type="Pfam" id="PF03705">
    <property type="entry name" value="CheR_N"/>
    <property type="match status" value="1"/>
</dbReference>
<dbReference type="InterPro" id="IPR035965">
    <property type="entry name" value="PAS-like_dom_sf"/>
</dbReference>
<dbReference type="InterPro" id="IPR000780">
    <property type="entry name" value="CheR_MeTrfase"/>
</dbReference>
<dbReference type="InterPro" id="IPR022641">
    <property type="entry name" value="CheR_N"/>
</dbReference>
<accession>A0ABT9E3E1</accession>
<feature type="region of interest" description="Disordered" evidence="6">
    <location>
        <begin position="444"/>
        <end position="474"/>
    </location>
</feature>
<sequence length="753" mass="85980">MAPGTEPLDPDFEALIRYIQESRGLDFRGYKKTSLRRRVLKRMEEVGSDGFGAYHAFLEAHPQEFVELLNTVLINVTSFFRDPEAWEAVRREAVPRLLAADRPIGERPLRIWSAGCASGEEPYSLAMIFAEALGIEEFGRRVKIYATDLDEGALRAARHAAYLPRDVESVPGELLEKYFERTNNHYCVHRDLRKNVIFGRHNIVHDAPISRIDLLVCRNLLIYLESETQNQVLPRLHYALVDDGLMFLGKAETQLARSRLFQSLDLRHRIFRKVPQEWRRSTGGSLVFNGSAGGPPVPRLPPLQFRLLEAIADTTLVAYLAVDQDGALVFANAAARRMLEVGEGDLGRPFHDLSVSYRPAELRGRIEEAARLGRTVRLEHQDYHRPPADPVRLTIDVTPLFGRDGRQFATVLAFSDTTRVFAMQQELEAAQESLETTIEELQSANEELETTNEELQSTNEELETTNEELQSTNEELETTNEELRSANEELETANEELRTQHEESAEYRRYAESILRSIDAGIIVLNHDLRIRSWNRWSENAWGLRAEEVEGQEFLDLDIGLPVHRLRSDLMRLLAGEAPQAELMLDALDRRGRRLNCRVRLSPLLYDARAPRGIVVIAEDITEEAREQEYTRYLGRIIGQSLNEVYFLDPSSLHFRLINRGAEEKLGYSIAQLRQMAITDLMRGVPPEALRALLAPVLEGEKQEVVFETVMRGRDGREYPAEICMQHFAREHPPLLLAIVHDTTERRRLDAAE</sequence>
<dbReference type="Gene3D" id="3.30.450.20">
    <property type="entry name" value="PAS domain"/>
    <property type="match status" value="3"/>
</dbReference>
<proteinExistence type="predicted"/>
<dbReference type="InterPro" id="IPR001610">
    <property type="entry name" value="PAC"/>
</dbReference>
<dbReference type="Gene3D" id="1.10.155.10">
    <property type="entry name" value="Chemotaxis receptor methyltransferase CheR, N-terminal domain"/>
    <property type="match status" value="1"/>
</dbReference>
<dbReference type="Pfam" id="PF13426">
    <property type="entry name" value="PAS_9"/>
    <property type="match status" value="1"/>
</dbReference>
<dbReference type="InterPro" id="IPR022642">
    <property type="entry name" value="CheR_C"/>
</dbReference>
<dbReference type="NCBIfam" id="TIGR00229">
    <property type="entry name" value="sensory_box"/>
    <property type="match status" value="2"/>
</dbReference>
<dbReference type="PRINTS" id="PR00996">
    <property type="entry name" value="CHERMTFRASE"/>
</dbReference>
<evidence type="ECO:0000313" key="8">
    <source>
        <dbReference type="EMBL" id="MDO9710687.1"/>
    </source>
</evidence>
<protein>
    <recommendedName>
        <fullName evidence="2">protein-glutamate O-methyltransferase</fullName>
        <ecNumber evidence="2">2.1.1.80</ecNumber>
    </recommendedName>
</protein>
<feature type="domain" description="CheR-type methyltransferase" evidence="7">
    <location>
        <begin position="1"/>
        <end position="277"/>
    </location>
</feature>
<dbReference type="InterPro" id="IPR029063">
    <property type="entry name" value="SAM-dependent_MTases_sf"/>
</dbReference>
<reference evidence="8 9" key="1">
    <citation type="submission" date="2023-08" db="EMBL/GenBank/DDBJ databases">
        <title>The draft genome sequence of Paracraurococcus sp. LOR1-02.</title>
        <authorList>
            <person name="Kingkaew E."/>
            <person name="Tanasupawat S."/>
        </authorList>
    </citation>
    <scope>NUCLEOTIDE SEQUENCE [LARGE SCALE GENOMIC DNA]</scope>
    <source>
        <strain evidence="8 9">LOR1-02</strain>
    </source>
</reference>
<evidence type="ECO:0000256" key="5">
    <source>
        <dbReference type="ARBA" id="ARBA00022691"/>
    </source>
</evidence>
<dbReference type="InterPro" id="IPR050903">
    <property type="entry name" value="Bact_Chemotaxis_MeTrfase"/>
</dbReference>
<dbReference type="PANTHER" id="PTHR24422:SF10">
    <property type="entry name" value="CHEMOTAXIS PROTEIN METHYLTRANSFERASE 2"/>
    <property type="match status" value="1"/>
</dbReference>
<gene>
    <name evidence="8" type="ORF">Q7A36_20215</name>
</gene>
<dbReference type="Proteomes" id="UP001243009">
    <property type="component" value="Unassembled WGS sequence"/>
</dbReference>
<evidence type="ECO:0000256" key="4">
    <source>
        <dbReference type="ARBA" id="ARBA00022679"/>
    </source>
</evidence>
<dbReference type="InterPro" id="IPR013656">
    <property type="entry name" value="PAS_4"/>
</dbReference>
<dbReference type="Pfam" id="PF01739">
    <property type="entry name" value="CheR"/>
    <property type="match status" value="1"/>
</dbReference>
<dbReference type="SMART" id="SM00138">
    <property type="entry name" value="MeTrc"/>
    <property type="match status" value="1"/>
</dbReference>
<evidence type="ECO:0000259" key="7">
    <source>
        <dbReference type="PROSITE" id="PS50123"/>
    </source>
</evidence>
<dbReference type="Gene3D" id="3.40.50.150">
    <property type="entry name" value="Vaccinia Virus protein VP39"/>
    <property type="match status" value="1"/>
</dbReference>
<dbReference type="PROSITE" id="PS50123">
    <property type="entry name" value="CHER"/>
    <property type="match status" value="1"/>
</dbReference>
<name>A0ABT9E3E1_9PROT</name>
<dbReference type="SUPFAM" id="SSF47757">
    <property type="entry name" value="Chemotaxis receptor methyltransferase CheR, N-terminal domain"/>
    <property type="match status" value="1"/>
</dbReference>
<dbReference type="SUPFAM" id="SSF53335">
    <property type="entry name" value="S-adenosyl-L-methionine-dependent methyltransferases"/>
    <property type="match status" value="1"/>
</dbReference>
<keyword evidence="4" id="KW-0808">Transferase</keyword>
<comment type="caution">
    <text evidence="8">The sequence shown here is derived from an EMBL/GenBank/DDBJ whole genome shotgun (WGS) entry which is preliminary data.</text>
</comment>
<evidence type="ECO:0000256" key="6">
    <source>
        <dbReference type="SAM" id="MobiDB-lite"/>
    </source>
</evidence>
<keyword evidence="3 8" id="KW-0489">Methyltransferase</keyword>
<dbReference type="SMART" id="SM00091">
    <property type="entry name" value="PAS"/>
    <property type="match status" value="3"/>
</dbReference>